<keyword evidence="3" id="KW-1185">Reference proteome</keyword>
<proteinExistence type="predicted"/>
<keyword evidence="1" id="KW-0472">Membrane</keyword>
<gene>
    <name evidence="2" type="ORF">AN957_03930</name>
</gene>
<evidence type="ECO:0000313" key="3">
    <source>
        <dbReference type="Proteomes" id="UP000050996"/>
    </source>
</evidence>
<accession>A0A0Q3QJU0</accession>
<sequence length="146" mass="16755">MDTLYRFIVFLHVGSAVFSIGPFIILIPIVKKLRAADVNVQQAYIDIIRFSVRLVKHAGHVLVGSGVLLIAMGPWTWKTPWIIATLIVMFGSIFFLARAYTPTLRVFLEPKQNQHALVKKLSWSSWLYLILLMIMLWFMVAKPALW</sequence>
<evidence type="ECO:0008006" key="4">
    <source>
        <dbReference type="Google" id="ProtNLM"/>
    </source>
</evidence>
<comment type="caution">
    <text evidence="2">The sequence shown here is derived from an EMBL/GenBank/DDBJ whole genome shotgun (WGS) entry which is preliminary data.</text>
</comment>
<evidence type="ECO:0000313" key="2">
    <source>
        <dbReference type="EMBL" id="KQL17840.1"/>
    </source>
</evidence>
<feature type="transmembrane region" description="Helical" evidence="1">
    <location>
        <begin position="81"/>
        <end position="100"/>
    </location>
</feature>
<protein>
    <recommendedName>
        <fullName evidence="4">DUF2269 domain-containing protein</fullName>
    </recommendedName>
</protein>
<dbReference type="RefSeq" id="WP_056682419.1">
    <property type="nucleotide sequence ID" value="NZ_LJIX01000006.1"/>
</dbReference>
<feature type="transmembrane region" description="Helical" evidence="1">
    <location>
        <begin position="121"/>
        <end position="140"/>
    </location>
</feature>
<name>A0A0Q3QJU0_9BACI</name>
<dbReference type="Proteomes" id="UP000050996">
    <property type="component" value="Unassembled WGS sequence"/>
</dbReference>
<evidence type="ECO:0000256" key="1">
    <source>
        <dbReference type="SAM" id="Phobius"/>
    </source>
</evidence>
<dbReference type="PATRIC" id="fig|1637975.4.peg.461"/>
<dbReference type="STRING" id="1637975.AN957_03930"/>
<keyword evidence="1" id="KW-0812">Transmembrane</keyword>
<reference evidence="2 3" key="1">
    <citation type="submission" date="2015-09" db="EMBL/GenBank/DDBJ databases">
        <title>Genome sequencing project for genomic taxonomy and phylogenomics of Bacillus-like bacteria.</title>
        <authorList>
            <person name="Liu B."/>
            <person name="Wang J."/>
            <person name="Zhu Y."/>
            <person name="Liu G."/>
            <person name="Chen Q."/>
            <person name="Chen Z."/>
            <person name="Lan J."/>
            <person name="Che J."/>
            <person name="Ge C."/>
            <person name="Shi H."/>
            <person name="Pan Z."/>
            <person name="Liu X."/>
        </authorList>
    </citation>
    <scope>NUCLEOTIDE SEQUENCE [LARGE SCALE GENOMIC DNA]</scope>
    <source>
        <strain evidence="2 3">FJAT-18043</strain>
    </source>
</reference>
<organism evidence="2 3">
    <name type="scientific">Cytobacillus solani</name>
    <dbReference type="NCBI Taxonomy" id="1637975"/>
    <lineage>
        <taxon>Bacteria</taxon>
        <taxon>Bacillati</taxon>
        <taxon>Bacillota</taxon>
        <taxon>Bacilli</taxon>
        <taxon>Bacillales</taxon>
        <taxon>Bacillaceae</taxon>
        <taxon>Cytobacillus</taxon>
    </lineage>
</organism>
<keyword evidence="1" id="KW-1133">Transmembrane helix</keyword>
<dbReference type="AlphaFoldDB" id="A0A0Q3QJU0"/>
<feature type="transmembrane region" description="Helical" evidence="1">
    <location>
        <begin position="6"/>
        <end position="27"/>
    </location>
</feature>
<dbReference type="EMBL" id="LJIX01000006">
    <property type="protein sequence ID" value="KQL17840.1"/>
    <property type="molecule type" value="Genomic_DNA"/>
</dbReference>